<protein>
    <submittedName>
        <fullName evidence="2">Uncharacterized protein</fullName>
    </submittedName>
</protein>
<sequence>MRPHEPMGLDQPYRSGPPRAWQPPAPRSRESPAAATLLAPGIRTPAPVGAGEPLPHPPGPAGHPGPPQPVTPATEAFRRRAAEFQVIGLRACRAARQHGYRAELERVGQRLARVDALIARVSSLPPPPGPERLAARLGELRRHDIEACLDRITRECQRRGARALSLRRDPDRWLDLLQDAAAALERRAAPRVAACAGPGGAIDRQPAREPAAPDSRAVMYGCGDVLHVVHDCAAERPVVELAELLDQDEPSGAQVWLDGCTEPSLPVPAAGVPALLADCYRVSLGHRDRRDAVFEQRMPACPVSLAAVAGDARVQAALAGCRGAGDRRAALAALHEAVRRVAAAVDVSVLVPEHVVAAVPARRPDPAPRGAGARLAVLHGAGAAAGWDITAARRGRVR</sequence>
<dbReference type="EMBL" id="VIWY01000006">
    <property type="protein sequence ID" value="TWG11571.1"/>
    <property type="molecule type" value="Genomic_DNA"/>
</dbReference>
<dbReference type="Proteomes" id="UP000320239">
    <property type="component" value="Unassembled WGS sequence"/>
</dbReference>
<comment type="caution">
    <text evidence="2">The sequence shown here is derived from an EMBL/GenBank/DDBJ whole genome shotgun (WGS) entry which is preliminary data.</text>
</comment>
<feature type="region of interest" description="Disordered" evidence="1">
    <location>
        <begin position="1"/>
        <end position="72"/>
    </location>
</feature>
<dbReference type="AlphaFoldDB" id="A0A561VIX5"/>
<organism evidence="2 3">
    <name type="scientific">Actinoplanes teichomyceticus</name>
    <dbReference type="NCBI Taxonomy" id="1867"/>
    <lineage>
        <taxon>Bacteria</taxon>
        <taxon>Bacillati</taxon>
        <taxon>Actinomycetota</taxon>
        <taxon>Actinomycetes</taxon>
        <taxon>Micromonosporales</taxon>
        <taxon>Micromonosporaceae</taxon>
        <taxon>Actinoplanes</taxon>
    </lineage>
</organism>
<name>A0A561VIX5_ACTTI</name>
<evidence type="ECO:0000313" key="2">
    <source>
        <dbReference type="EMBL" id="TWG11571.1"/>
    </source>
</evidence>
<evidence type="ECO:0000256" key="1">
    <source>
        <dbReference type="SAM" id="MobiDB-lite"/>
    </source>
</evidence>
<proteinExistence type="predicted"/>
<dbReference type="RefSeq" id="WP_145831088.1">
    <property type="nucleotide sequence ID" value="NZ_BOMX01000143.1"/>
</dbReference>
<gene>
    <name evidence="2" type="ORF">FHX34_106301</name>
</gene>
<dbReference type="OrthoDB" id="9840677at2"/>
<evidence type="ECO:0000313" key="3">
    <source>
        <dbReference type="Proteomes" id="UP000320239"/>
    </source>
</evidence>
<reference evidence="2 3" key="1">
    <citation type="submission" date="2019-06" db="EMBL/GenBank/DDBJ databases">
        <title>Sequencing the genomes of 1000 actinobacteria strains.</title>
        <authorList>
            <person name="Klenk H.-P."/>
        </authorList>
    </citation>
    <scope>NUCLEOTIDE SEQUENCE [LARGE SCALE GENOMIC DNA]</scope>
    <source>
        <strain evidence="2 3">DSM 43866</strain>
    </source>
</reference>
<accession>A0A561VIX5</accession>
<feature type="compositionally biased region" description="Pro residues" evidence="1">
    <location>
        <begin position="54"/>
        <end position="70"/>
    </location>
</feature>
<keyword evidence="3" id="KW-1185">Reference proteome</keyword>